<name>S7V7D0_9BACT</name>
<proteinExistence type="predicted"/>
<accession>S7V7D0</accession>
<comment type="caution">
    <text evidence="4">The sequence shown here is derived from an EMBL/GenBank/DDBJ whole genome shotgun (WGS) entry which is preliminary data.</text>
</comment>
<dbReference type="GO" id="GO:0016874">
    <property type="term" value="F:ligase activity"/>
    <property type="evidence" value="ECO:0007669"/>
    <property type="project" value="UniProtKB-KW"/>
</dbReference>
<dbReference type="RefSeq" id="WP_020889932.1">
    <property type="nucleotide sequence ID" value="NZ_ATNM01000156.1"/>
</dbReference>
<dbReference type="Gene3D" id="3.40.1390.10">
    <property type="entry name" value="MurE/MurF, N-terminal domain"/>
    <property type="match status" value="1"/>
</dbReference>
<gene>
    <name evidence="4" type="ORF">ADICYQ_4818</name>
</gene>
<keyword evidence="2" id="KW-0547">Nucleotide-binding</keyword>
<dbReference type="AlphaFoldDB" id="S7V7D0"/>
<keyword evidence="3" id="KW-0067">ATP-binding</keyword>
<organism evidence="4 5">
    <name type="scientific">Cyclobacterium qasimii M12-11B</name>
    <dbReference type="NCBI Taxonomy" id="641524"/>
    <lineage>
        <taxon>Bacteria</taxon>
        <taxon>Pseudomonadati</taxon>
        <taxon>Bacteroidota</taxon>
        <taxon>Cytophagia</taxon>
        <taxon>Cytophagales</taxon>
        <taxon>Cyclobacteriaceae</taxon>
        <taxon>Cyclobacterium</taxon>
    </lineage>
</organism>
<dbReference type="GO" id="GO:0005524">
    <property type="term" value="F:ATP binding"/>
    <property type="evidence" value="ECO:0007669"/>
    <property type="project" value="UniProtKB-KW"/>
</dbReference>
<evidence type="ECO:0000256" key="2">
    <source>
        <dbReference type="ARBA" id="ARBA00022741"/>
    </source>
</evidence>
<dbReference type="InterPro" id="IPR035911">
    <property type="entry name" value="MurE/MurF_N"/>
</dbReference>
<keyword evidence="1 4" id="KW-0436">Ligase</keyword>
<evidence type="ECO:0000313" key="5">
    <source>
        <dbReference type="Proteomes" id="UP000014974"/>
    </source>
</evidence>
<dbReference type="PANTHER" id="PTHR43024:SF1">
    <property type="entry name" value="UDP-N-ACETYLMURAMOYL-TRIPEPTIDE--D-ALANYL-D-ALANINE LIGASE"/>
    <property type="match status" value="1"/>
</dbReference>
<dbReference type="EMBL" id="ATNM01000156">
    <property type="protein sequence ID" value="EPR66120.1"/>
    <property type="molecule type" value="Genomic_DNA"/>
</dbReference>
<dbReference type="eggNOG" id="COG0770">
    <property type="taxonomic scope" value="Bacteria"/>
</dbReference>
<dbReference type="InterPro" id="IPR051046">
    <property type="entry name" value="MurCDEF_CellWall_CoF430Synth"/>
</dbReference>
<dbReference type="SUPFAM" id="SSF53623">
    <property type="entry name" value="MurD-like peptide ligases, catalytic domain"/>
    <property type="match status" value="1"/>
</dbReference>
<dbReference type="PANTHER" id="PTHR43024">
    <property type="entry name" value="UDP-N-ACETYLMURAMOYL-TRIPEPTIDE--D-ALANYL-D-ALANINE LIGASE"/>
    <property type="match status" value="1"/>
</dbReference>
<evidence type="ECO:0000313" key="4">
    <source>
        <dbReference type="EMBL" id="EPR66120.1"/>
    </source>
</evidence>
<dbReference type="SUPFAM" id="SSF63418">
    <property type="entry name" value="MurE/MurF N-terminal domain"/>
    <property type="match status" value="1"/>
</dbReference>
<dbReference type="Gene3D" id="3.40.1190.10">
    <property type="entry name" value="Mur-like, catalytic domain"/>
    <property type="match status" value="1"/>
</dbReference>
<evidence type="ECO:0000256" key="3">
    <source>
        <dbReference type="ARBA" id="ARBA00022840"/>
    </source>
</evidence>
<dbReference type="STRING" id="641524.ADICYQ_4818"/>
<sequence>MMQAINFPLFASKFAKHFTNNSDNIMLLNVVIDSRKIQSGNNTLFVALDGSRYAGWEFASDAYDKGVRNFILPANCPTSLIKSLEDSNVLLSTSPLKDLQQLAQLNRENFKGPVIGITGSNGKTIVKEWLAQILSAKYNLWKNPKVTIARLASPSRHWELANNIKLLYLRPEFQLLMKWPL</sequence>
<reference evidence="4 5" key="1">
    <citation type="journal article" date="2013" name="Genome Announc.">
        <title>Draft Genome Sequence of Cyclobacterium qasimii Strain M12-11BT, Isolated from Arctic Marine Sediment.</title>
        <authorList>
            <person name="Shivaji S."/>
            <person name="Ara S."/>
            <person name="Singh A."/>
            <person name="Kumar Pinnaka A."/>
        </authorList>
    </citation>
    <scope>NUCLEOTIDE SEQUENCE [LARGE SCALE GENOMIC DNA]</scope>
    <source>
        <strain evidence="4 5">M12-11B</strain>
    </source>
</reference>
<evidence type="ECO:0000256" key="1">
    <source>
        <dbReference type="ARBA" id="ARBA00022598"/>
    </source>
</evidence>
<dbReference type="Proteomes" id="UP000014974">
    <property type="component" value="Unassembled WGS sequence"/>
</dbReference>
<dbReference type="PATRIC" id="fig|641524.5.peg.4777"/>
<protein>
    <submittedName>
        <fullName evidence="4">UDP-N-acetylmuramoylalanyl-D-glutamyl-2, 6-diaminopimelate--D-alanyl-D-alanyl ligase</fullName>
    </submittedName>
</protein>
<dbReference type="InterPro" id="IPR036565">
    <property type="entry name" value="Mur-like_cat_sf"/>
</dbReference>